<proteinExistence type="predicted"/>
<keyword evidence="1" id="KW-0862">Zinc</keyword>
<keyword evidence="1" id="KW-0863">Zinc-finger</keyword>
<reference evidence="4" key="1">
    <citation type="submission" date="2014-05" db="EMBL/GenBank/DDBJ databases">
        <authorList>
            <person name="Chronopoulou M."/>
        </authorList>
    </citation>
    <scope>NUCLEOTIDE SEQUENCE</scope>
    <source>
        <tissue evidence="4">Whole organism</tissue>
    </source>
</reference>
<dbReference type="GO" id="GO:0008270">
    <property type="term" value="F:zinc ion binding"/>
    <property type="evidence" value="ECO:0007669"/>
    <property type="project" value="UniProtKB-KW"/>
</dbReference>
<dbReference type="InterPro" id="IPR013087">
    <property type="entry name" value="Znf_C2H2_type"/>
</dbReference>
<keyword evidence="1" id="KW-0479">Metal-binding</keyword>
<dbReference type="OrthoDB" id="6354171at2759"/>
<organism evidence="4">
    <name type="scientific">Lepeophtheirus salmonis</name>
    <name type="common">Salmon louse</name>
    <name type="synonym">Caligus salmonis</name>
    <dbReference type="NCBI Taxonomy" id="72036"/>
    <lineage>
        <taxon>Eukaryota</taxon>
        <taxon>Metazoa</taxon>
        <taxon>Ecdysozoa</taxon>
        <taxon>Arthropoda</taxon>
        <taxon>Crustacea</taxon>
        <taxon>Multicrustacea</taxon>
        <taxon>Hexanauplia</taxon>
        <taxon>Copepoda</taxon>
        <taxon>Siphonostomatoida</taxon>
        <taxon>Caligidae</taxon>
        <taxon>Lepeophtheirus</taxon>
    </lineage>
</organism>
<feature type="compositionally biased region" description="Low complexity" evidence="2">
    <location>
        <begin position="556"/>
        <end position="567"/>
    </location>
</feature>
<sequence>MYYYFRLLCRGLTNKEPLLNPPELLIKDAIEIRRSLDNANQANKEFITDRMIALGIIPHFSEFRSTADACIRMLHNLLSDGDRKLNKAFWFLKLKLSAFAFLPDENKSGSSKMDQYAFLRKDRICKVLCLACDENECTGCQRPAYPSPISLGDSKGRHLHYLQTTCRCCKKRTSTFHSHPRGNTLRCSSNNCKLNYTDGFKRLCDVDIVFEDDYDVHPQAVCGGCRTYLTSATSPFMSGFPNFYPHNELFCDCDLNFFYANASVQESGSCLSVVMNFSRIPSLTFLAGSILASPAKNNWINTNYLTVKMALEIYQTFMYVHNKKSPDTYEYFKTLALAGVLRYPIKVAFHNKANAFQTVLTILCDSMSHSSRENRTKFRRKLETILNADFYGTEPSLRLTKKTVKFRRNFCVIVMCVICSNLLCEGICGRIPSDPSGSTHKRAKKSSNNSNHKLFRSYDKKLGLRGDLTYKEFQNYRLSGTFVANDEINHYCVNCLNLKCKGCQNSSSDSQKENLKLKLKLEELPTKKELSNYNTTGRFVFEDDLPLINKSKKQSKSNGNFSSSSPKTNDNYSTKSIGGSKHGEFFSHCTDCKFYFRREHIYLKHLETCCPGMNSLICSTCQRHFKSEVGMLKHNCEGIYNLENHQFKNIALDLGSIEYDHFIYILLNHSLPHHWRASSGPKEETLVMEKESVRFRFVISRYKKISNKARLKGEGVKAFKEEIWPIVAKLAIPGEEEEDGDDDDLEEEEDEYELKCAGCHLDNFSTLSELDKHQVECQDYQNVADLWECDGCDKVFSYETEYIKHIKTCEVIEIPEDIRSFYPDDKGRIFCPGCSQVFIDDELEYFRHLKMCRFVEFENYPCKKCKLKFSTQKTLLAHDCSNSYHINSSPPAVATITSNSKRHSTSPIPQNFGIKKSRIEELNLFNDNNTSTTPYQPICKMGDYKCPICGLKFTLNQPYGNHVKNTMCVSLNSSVVPYEYKHIKTLRLKFASISFNSNYDNDGSSIIMKITYSRVPSLMLLCCGLLSPKKLIKNCKVPPLSIKDALELYQSLNKSFLDPESKVGALERDRFWERIRLSFYHGFGDFESFEKCLEKQKRILGFLITRIRSSSPTKIVWNHWLSKIKMFILAPLHDQFMEEAGSFSDHEERSFKVIEYPFMSESNCKSIIQHLCLQCWDSVCVGCSGEIHQEDYYEKELCTISQTLFFKEFGVICTSEKLFNECTQLGMSLDLKRRASIHELIQYKKGHKIINGTQFEKGGIKKLQATTTTLPLQNNHFNLEKIKKENHRISVLSKAAVSSMPWLIDEECILPD</sequence>
<name>A0A0K2UI78_LEPSM</name>
<dbReference type="EMBL" id="HACA01020603">
    <property type="protein sequence ID" value="CDW37964.1"/>
    <property type="molecule type" value="Transcribed_RNA"/>
</dbReference>
<evidence type="ECO:0000256" key="2">
    <source>
        <dbReference type="SAM" id="MobiDB-lite"/>
    </source>
</evidence>
<protein>
    <recommendedName>
        <fullName evidence="3">C2H2-type domain-containing protein</fullName>
    </recommendedName>
</protein>
<feature type="region of interest" description="Disordered" evidence="2">
    <location>
        <begin position="551"/>
        <end position="574"/>
    </location>
</feature>
<evidence type="ECO:0000313" key="4">
    <source>
        <dbReference type="EMBL" id="CDW37964.1"/>
    </source>
</evidence>
<feature type="domain" description="C2H2-type" evidence="3">
    <location>
        <begin position="787"/>
        <end position="815"/>
    </location>
</feature>
<dbReference type="Gene3D" id="3.30.160.60">
    <property type="entry name" value="Classic Zinc Finger"/>
    <property type="match status" value="1"/>
</dbReference>
<dbReference type="PROSITE" id="PS50157">
    <property type="entry name" value="ZINC_FINGER_C2H2_2"/>
    <property type="match status" value="2"/>
</dbReference>
<feature type="domain" description="C2H2-type" evidence="3">
    <location>
        <begin position="860"/>
        <end position="890"/>
    </location>
</feature>
<evidence type="ECO:0000256" key="1">
    <source>
        <dbReference type="PROSITE-ProRule" id="PRU00042"/>
    </source>
</evidence>
<evidence type="ECO:0000259" key="3">
    <source>
        <dbReference type="PROSITE" id="PS50157"/>
    </source>
</evidence>
<accession>A0A0K2UI78</accession>